<name>A0A7H4MKE9_KLEVA</name>
<feature type="domain" description="FAD-dependent urate hydroxylase HpyO/Asp monooxygenase CreE-like FAD/NAD(P)-binding" evidence="1">
    <location>
        <begin position="5"/>
        <end position="114"/>
    </location>
</feature>
<dbReference type="InterPro" id="IPR038732">
    <property type="entry name" value="HpyO/CreE_NAD-binding"/>
</dbReference>
<protein>
    <submittedName>
        <fullName evidence="2">Acyl-CoA dehydrogenase</fullName>
    </submittedName>
</protein>
<reference evidence="2 3" key="1">
    <citation type="submission" date="2018-06" db="EMBL/GenBank/DDBJ databases">
        <authorList>
            <consortium name="Pathogen Informatics"/>
            <person name="Doyle S."/>
        </authorList>
    </citation>
    <scope>NUCLEOTIDE SEQUENCE [LARGE SCALE GENOMIC DNA]</scope>
    <source>
        <strain evidence="2 3">NCTC9177</strain>
    </source>
</reference>
<dbReference type="AlphaFoldDB" id="A0A7H4MKE9"/>
<proteinExistence type="predicted"/>
<accession>A0A7H4MKE9</accession>
<evidence type="ECO:0000313" key="3">
    <source>
        <dbReference type="Proteomes" id="UP000254545"/>
    </source>
</evidence>
<dbReference type="InterPro" id="IPR036188">
    <property type="entry name" value="FAD/NAD-bd_sf"/>
</dbReference>
<comment type="caution">
    <text evidence="2">The sequence shown here is derived from an EMBL/GenBank/DDBJ whole genome shotgun (WGS) entry which is preliminary data.</text>
</comment>
<dbReference type="SUPFAM" id="SSF51905">
    <property type="entry name" value="FAD/NAD(P)-binding domain"/>
    <property type="match status" value="1"/>
</dbReference>
<evidence type="ECO:0000313" key="2">
    <source>
        <dbReference type="EMBL" id="STS90799.1"/>
    </source>
</evidence>
<dbReference type="Proteomes" id="UP000254545">
    <property type="component" value="Unassembled WGS sequence"/>
</dbReference>
<gene>
    <name evidence="2" type="ORF">NCTC9177_04698</name>
</gene>
<organism evidence="2 3">
    <name type="scientific">Klebsiella variicola</name>
    <dbReference type="NCBI Taxonomy" id="244366"/>
    <lineage>
        <taxon>Bacteria</taxon>
        <taxon>Pseudomonadati</taxon>
        <taxon>Pseudomonadota</taxon>
        <taxon>Gammaproteobacteria</taxon>
        <taxon>Enterobacterales</taxon>
        <taxon>Enterobacteriaceae</taxon>
        <taxon>Klebsiella/Raoultella group</taxon>
        <taxon>Klebsiella</taxon>
        <taxon>Klebsiella pneumoniae complex</taxon>
    </lineage>
</organism>
<dbReference type="EMBL" id="UGKR01000003">
    <property type="protein sequence ID" value="STS90799.1"/>
    <property type="molecule type" value="Genomic_DNA"/>
</dbReference>
<evidence type="ECO:0000259" key="1">
    <source>
        <dbReference type="Pfam" id="PF13454"/>
    </source>
</evidence>
<sequence length="125" mass="14629">MKRVAIVGVGPTGIYTFYELVKRGEPLADHPVLKKRRRPGWVCPTVTIIRRRKCWLTSPALRSPPIDLTYLQWLQQHSDAWLAARGLERHTLHERQFLPRVILGEYYRDPFSVSHRAGPGRRLHR</sequence>
<dbReference type="Pfam" id="PF13454">
    <property type="entry name" value="NAD_binding_9"/>
    <property type="match status" value="1"/>
</dbReference>